<protein>
    <submittedName>
        <fullName evidence="1">Peptidase M41-like protein</fullName>
    </submittedName>
</protein>
<sequence>MAGMAAEEVFLGGHDDGVAGADGSDLFEATKTAIALERSYGMGEKLASYGDLRRRHIEGLGHVDPALLARVDSILQEQFDRAKNILLRYREACTVLADGLASRLELSGQVVLDALDSQG</sequence>
<dbReference type="EMBL" id="SMBK01000016">
    <property type="protein sequence ID" value="TCU33371.1"/>
    <property type="molecule type" value="Genomic_DNA"/>
</dbReference>
<dbReference type="GO" id="GO:0004176">
    <property type="term" value="F:ATP-dependent peptidase activity"/>
    <property type="evidence" value="ECO:0007669"/>
    <property type="project" value="InterPro"/>
</dbReference>
<dbReference type="Gene3D" id="1.20.58.760">
    <property type="entry name" value="Peptidase M41"/>
    <property type="match status" value="1"/>
</dbReference>
<dbReference type="InterPro" id="IPR037219">
    <property type="entry name" value="Peptidase_M41-like"/>
</dbReference>
<dbReference type="Proteomes" id="UP000295507">
    <property type="component" value="Unassembled WGS sequence"/>
</dbReference>
<dbReference type="SUPFAM" id="SSF140990">
    <property type="entry name" value="FtsH protease domain-like"/>
    <property type="match status" value="1"/>
</dbReference>
<dbReference type="GO" id="GO:0006508">
    <property type="term" value="P:proteolysis"/>
    <property type="evidence" value="ECO:0007669"/>
    <property type="project" value="InterPro"/>
</dbReference>
<dbReference type="AlphaFoldDB" id="A0A4R3REK0"/>
<gene>
    <name evidence="1" type="ORF">EV129_116130</name>
</gene>
<organism evidence="1 2">
    <name type="scientific">Rhizobium azibense</name>
    <dbReference type="NCBI Taxonomy" id="1136135"/>
    <lineage>
        <taxon>Bacteria</taxon>
        <taxon>Pseudomonadati</taxon>
        <taxon>Pseudomonadota</taxon>
        <taxon>Alphaproteobacteria</taxon>
        <taxon>Hyphomicrobiales</taxon>
        <taxon>Rhizobiaceae</taxon>
        <taxon>Rhizobium/Agrobacterium group</taxon>
        <taxon>Rhizobium</taxon>
    </lineage>
</organism>
<dbReference type="GO" id="GO:0004222">
    <property type="term" value="F:metalloendopeptidase activity"/>
    <property type="evidence" value="ECO:0007669"/>
    <property type="project" value="InterPro"/>
</dbReference>
<comment type="caution">
    <text evidence="1">The sequence shown here is derived from an EMBL/GenBank/DDBJ whole genome shotgun (WGS) entry which is preliminary data.</text>
</comment>
<evidence type="ECO:0000313" key="2">
    <source>
        <dbReference type="Proteomes" id="UP000295507"/>
    </source>
</evidence>
<evidence type="ECO:0000313" key="1">
    <source>
        <dbReference type="EMBL" id="TCU33371.1"/>
    </source>
</evidence>
<proteinExistence type="predicted"/>
<dbReference type="GO" id="GO:0005524">
    <property type="term" value="F:ATP binding"/>
    <property type="evidence" value="ECO:0007669"/>
    <property type="project" value="InterPro"/>
</dbReference>
<accession>A0A4R3REK0</accession>
<reference evidence="1 2" key="1">
    <citation type="submission" date="2019-03" db="EMBL/GenBank/DDBJ databases">
        <title>Genomic Encyclopedia of Type Strains, Phase IV (KMG-V): Genome sequencing to study the core and pangenomes of soil and plant-associated prokaryotes.</title>
        <authorList>
            <person name="Whitman W."/>
        </authorList>
    </citation>
    <scope>NUCLEOTIDE SEQUENCE [LARGE SCALE GENOMIC DNA]</scope>
    <source>
        <strain evidence="1 2">IE4868</strain>
    </source>
</reference>
<name>A0A4R3REK0_9HYPH</name>